<accession>A0A0F9V803</accession>
<proteinExistence type="predicted"/>
<comment type="caution">
    <text evidence="1">The sequence shown here is derived from an EMBL/GenBank/DDBJ whole genome shotgun (WGS) entry which is preliminary data.</text>
</comment>
<dbReference type="EMBL" id="LAZR01000639">
    <property type="protein sequence ID" value="KKN61988.1"/>
    <property type="molecule type" value="Genomic_DNA"/>
</dbReference>
<dbReference type="AlphaFoldDB" id="A0A0F9V803"/>
<organism evidence="1">
    <name type="scientific">marine sediment metagenome</name>
    <dbReference type="NCBI Taxonomy" id="412755"/>
    <lineage>
        <taxon>unclassified sequences</taxon>
        <taxon>metagenomes</taxon>
        <taxon>ecological metagenomes</taxon>
    </lineage>
</organism>
<gene>
    <name evidence="1" type="ORF">LCGC14_0516660</name>
</gene>
<evidence type="ECO:0000313" key="1">
    <source>
        <dbReference type="EMBL" id="KKN61988.1"/>
    </source>
</evidence>
<name>A0A0F9V803_9ZZZZ</name>
<sequence length="139" mass="15716">MDKTETKEIDDLIRAYRNIGGILMSRLKSNMADFPDHMGGAVSSLRTHTSLMHHVISSIHANITEDVPDQDRDKYEVEIKCGIRFIVEGVKTRKEAVDQVESGYYDEHIGALIGEALGKGRFREVEKIRPVDEEKTDEA</sequence>
<protein>
    <submittedName>
        <fullName evidence="1">Uncharacterized protein</fullName>
    </submittedName>
</protein>
<reference evidence="1" key="1">
    <citation type="journal article" date="2015" name="Nature">
        <title>Complex archaea that bridge the gap between prokaryotes and eukaryotes.</title>
        <authorList>
            <person name="Spang A."/>
            <person name="Saw J.H."/>
            <person name="Jorgensen S.L."/>
            <person name="Zaremba-Niedzwiedzka K."/>
            <person name="Martijn J."/>
            <person name="Lind A.E."/>
            <person name="van Eijk R."/>
            <person name="Schleper C."/>
            <person name="Guy L."/>
            <person name="Ettema T.J."/>
        </authorList>
    </citation>
    <scope>NUCLEOTIDE SEQUENCE</scope>
</reference>